<dbReference type="EMBL" id="JAWLJX010000003">
    <property type="protein sequence ID" value="MDV6261955.1"/>
    <property type="molecule type" value="Genomic_DNA"/>
</dbReference>
<accession>A0ABU4BCQ1</accession>
<name>A0ABU4BCQ1_9NOCA</name>
<feature type="transmembrane region" description="Helical" evidence="1">
    <location>
        <begin position="73"/>
        <end position="97"/>
    </location>
</feature>
<comment type="caution">
    <text evidence="2">The sequence shown here is derived from an EMBL/GenBank/DDBJ whole genome shotgun (WGS) entry which is preliminary data.</text>
</comment>
<feature type="transmembrane region" description="Helical" evidence="1">
    <location>
        <begin position="43"/>
        <end position="61"/>
    </location>
</feature>
<proteinExistence type="predicted"/>
<keyword evidence="1" id="KW-0472">Membrane</keyword>
<feature type="transmembrane region" description="Helical" evidence="1">
    <location>
        <begin position="103"/>
        <end position="124"/>
    </location>
</feature>
<dbReference type="Proteomes" id="UP001185755">
    <property type="component" value="Unassembled WGS sequence"/>
</dbReference>
<protein>
    <submittedName>
        <fullName evidence="2">Uncharacterized protein</fullName>
    </submittedName>
</protein>
<evidence type="ECO:0000313" key="3">
    <source>
        <dbReference type="Proteomes" id="UP001185755"/>
    </source>
</evidence>
<keyword evidence="1" id="KW-0812">Transmembrane</keyword>
<evidence type="ECO:0000256" key="1">
    <source>
        <dbReference type="SAM" id="Phobius"/>
    </source>
</evidence>
<keyword evidence="1" id="KW-1133">Transmembrane helix</keyword>
<dbReference type="RefSeq" id="WP_317564464.1">
    <property type="nucleotide sequence ID" value="NZ_JAWLJX010000003.1"/>
</dbReference>
<reference evidence="2 3" key="1">
    <citation type="submission" date="2023-10" db="EMBL/GenBank/DDBJ databases">
        <title>Development of a sustainable strategy for remediation of hydrocarbon-contaminated territories based on the waste exchange concept.</title>
        <authorList>
            <person name="Krivoruchko A."/>
        </authorList>
    </citation>
    <scope>NUCLEOTIDE SEQUENCE [LARGE SCALE GENOMIC DNA]</scope>
    <source>
        <strain evidence="2 3">IEGM 1323</strain>
    </source>
</reference>
<gene>
    <name evidence="2" type="ORF">R3P96_11425</name>
</gene>
<evidence type="ECO:0000313" key="2">
    <source>
        <dbReference type="EMBL" id="MDV6261955.1"/>
    </source>
</evidence>
<sequence>MSTQRRLVILALATLSIALGVAASPVTQFRESWVDNIWKWHQGPLFGILAVAAIIAVYGPLTQKLARIWVRAAGTLFILAGLIKSPIALALFIYPGAVFTEAGLALISVIAMWATAIVVFVGVASRPAESVTERQVPQ</sequence>
<organism evidence="2 3">
    <name type="scientific">Rhodococcoides yunnanense</name>
    <dbReference type="NCBI Taxonomy" id="278209"/>
    <lineage>
        <taxon>Bacteria</taxon>
        <taxon>Bacillati</taxon>
        <taxon>Actinomycetota</taxon>
        <taxon>Actinomycetes</taxon>
        <taxon>Mycobacteriales</taxon>
        <taxon>Nocardiaceae</taxon>
        <taxon>Rhodococcoides</taxon>
    </lineage>
</organism>
<keyword evidence="3" id="KW-1185">Reference proteome</keyword>